<name>A0AAW4BKX1_VIBAN</name>
<reference evidence="1" key="1">
    <citation type="journal article" date="2021" name="PeerJ">
        <title>Analysis of 44 Vibrio anguillarum genomes reveals high genetic diversity.</title>
        <authorList>
            <person name="Hansen M.J."/>
            <person name="Dalsgaard I."/>
        </authorList>
    </citation>
    <scope>NUCLEOTIDE SEQUENCE</scope>
    <source>
        <strain evidence="1">850617-1/1</strain>
    </source>
</reference>
<dbReference type="Gene3D" id="3.40.50.12780">
    <property type="entry name" value="N-terminal domain of ligase-like"/>
    <property type="match status" value="1"/>
</dbReference>
<dbReference type="AlphaFoldDB" id="A0AAW4BKX1"/>
<proteinExistence type="predicted"/>
<gene>
    <name evidence="1" type="ORF">ERJ77_29030</name>
</gene>
<evidence type="ECO:0000313" key="2">
    <source>
        <dbReference type="Proteomes" id="UP000786185"/>
    </source>
</evidence>
<dbReference type="InterPro" id="IPR042099">
    <property type="entry name" value="ANL_N_sf"/>
</dbReference>
<protein>
    <recommendedName>
        <fullName evidence="3">AMP-dependent synthetase/ligase domain-containing protein</fullName>
    </recommendedName>
</protein>
<evidence type="ECO:0008006" key="3">
    <source>
        <dbReference type="Google" id="ProtNLM"/>
    </source>
</evidence>
<evidence type="ECO:0000313" key="1">
    <source>
        <dbReference type="EMBL" id="MBF4438461.1"/>
    </source>
</evidence>
<accession>A0AAW4BKX1</accession>
<dbReference type="EMBL" id="SCLC01002125">
    <property type="protein sequence ID" value="MBF4438461.1"/>
    <property type="molecule type" value="Genomic_DNA"/>
</dbReference>
<feature type="non-terminal residue" evidence="1">
    <location>
        <position position="109"/>
    </location>
</feature>
<comment type="caution">
    <text evidence="1">The sequence shown here is derived from an EMBL/GenBank/DDBJ whole genome shotgun (WGS) entry which is preliminary data.</text>
</comment>
<feature type="non-terminal residue" evidence="1">
    <location>
        <position position="1"/>
    </location>
</feature>
<dbReference type="SUPFAM" id="SSF56801">
    <property type="entry name" value="Acetyl-CoA synthetase-like"/>
    <property type="match status" value="1"/>
</dbReference>
<sequence length="109" mass="12058">HKLKAIILMLSAIDCGVTFIPVDGDRPRSFVAKIATKFPHVRVFTDACFDTGHCVWHALTHPEKTLEWTSDADQEVMSIMYTSGSAGEPKGVQVRASSVLNLLYHPSFI</sequence>
<organism evidence="1 2">
    <name type="scientific">Vibrio anguillarum</name>
    <name type="common">Listonella anguillarum</name>
    <dbReference type="NCBI Taxonomy" id="55601"/>
    <lineage>
        <taxon>Bacteria</taxon>
        <taxon>Pseudomonadati</taxon>
        <taxon>Pseudomonadota</taxon>
        <taxon>Gammaproteobacteria</taxon>
        <taxon>Vibrionales</taxon>
        <taxon>Vibrionaceae</taxon>
        <taxon>Vibrio</taxon>
    </lineage>
</organism>
<dbReference type="Proteomes" id="UP000786185">
    <property type="component" value="Unassembled WGS sequence"/>
</dbReference>